<reference evidence="1 2" key="1">
    <citation type="journal article" date="2010" name="Nature">
        <title>Genome sequence of the palaeopolyploid soybean.</title>
        <authorList>
            <person name="Schmutz J."/>
            <person name="Cannon S.B."/>
            <person name="Schlueter J."/>
            <person name="Ma J."/>
            <person name="Mitros T."/>
            <person name="Nelson W."/>
            <person name="Hyten D.L."/>
            <person name="Song Q."/>
            <person name="Thelen J.J."/>
            <person name="Cheng J."/>
            <person name="Xu D."/>
            <person name="Hellsten U."/>
            <person name="May G.D."/>
            <person name="Yu Y."/>
            <person name="Sakurai T."/>
            <person name="Umezawa T."/>
            <person name="Bhattacharyya M.K."/>
            <person name="Sandhu D."/>
            <person name="Valliyodan B."/>
            <person name="Lindquist E."/>
            <person name="Peto M."/>
            <person name="Grant D."/>
            <person name="Shu S."/>
            <person name="Goodstein D."/>
            <person name="Barry K."/>
            <person name="Futrell-Griggs M."/>
            <person name="Abernathy B."/>
            <person name="Du J."/>
            <person name="Tian Z."/>
            <person name="Zhu L."/>
            <person name="Gill N."/>
            <person name="Joshi T."/>
            <person name="Libault M."/>
            <person name="Sethuraman A."/>
            <person name="Zhang X.-C."/>
            <person name="Shinozaki K."/>
            <person name="Nguyen H.T."/>
            <person name="Wing R.A."/>
            <person name="Cregan P."/>
            <person name="Specht J."/>
            <person name="Grimwood J."/>
            <person name="Rokhsar D."/>
            <person name="Stacey G."/>
            <person name="Shoemaker R.C."/>
            <person name="Jackson S.A."/>
        </authorList>
    </citation>
    <scope>NUCLEOTIDE SEQUENCE [LARGE SCALE GENOMIC DNA]</scope>
    <source>
        <strain evidence="2">cv. Williams 82</strain>
        <tissue evidence="1">Callus</tissue>
    </source>
</reference>
<evidence type="ECO:0000313" key="1">
    <source>
        <dbReference type="EMBL" id="KRH61446.1"/>
    </source>
</evidence>
<proteinExistence type="predicted"/>
<accession>K7KI43</accession>
<keyword evidence="3" id="KW-1185">Reference proteome</keyword>
<dbReference type="EnsemblPlants" id="KRH61446">
    <property type="protein sequence ID" value="KRH61446"/>
    <property type="gene ID" value="GLYMA_04G047600"/>
</dbReference>
<protein>
    <submittedName>
        <fullName evidence="1 2">Uncharacterized protein</fullName>
    </submittedName>
</protein>
<sequence length="55" mass="6348">MSTAPVCLHNWFFFLCSYGFAWFFHNYSDPCVGIEKCLVCPYFDMSALCLANSSY</sequence>
<reference evidence="2" key="2">
    <citation type="submission" date="2018-02" db="UniProtKB">
        <authorList>
            <consortium name="EnsemblPlants"/>
        </authorList>
    </citation>
    <scope>IDENTIFICATION</scope>
    <source>
        <strain evidence="2">Williams 82</strain>
    </source>
</reference>
<dbReference type="AlphaFoldDB" id="K7KI43"/>
<dbReference type="EMBL" id="CM000837">
    <property type="protein sequence ID" value="KRH61446.1"/>
    <property type="molecule type" value="Genomic_DNA"/>
</dbReference>
<gene>
    <name evidence="1" type="ORF">GLYMA_04G047600</name>
</gene>
<dbReference type="PaxDb" id="3847-GLYMA04G05050.1"/>
<name>K7KI43_SOYBN</name>
<evidence type="ECO:0000313" key="3">
    <source>
        <dbReference type="Proteomes" id="UP000008827"/>
    </source>
</evidence>
<dbReference type="InParanoid" id="K7KI43"/>
<reference evidence="1" key="3">
    <citation type="submission" date="2018-07" db="EMBL/GenBank/DDBJ databases">
        <title>WGS assembly of Glycine max.</title>
        <authorList>
            <person name="Schmutz J."/>
            <person name="Cannon S."/>
            <person name="Schlueter J."/>
            <person name="Ma J."/>
            <person name="Mitros T."/>
            <person name="Nelson W."/>
            <person name="Hyten D."/>
            <person name="Song Q."/>
            <person name="Thelen J."/>
            <person name="Cheng J."/>
            <person name="Xu D."/>
            <person name="Hellsten U."/>
            <person name="May G."/>
            <person name="Yu Y."/>
            <person name="Sakurai T."/>
            <person name="Umezawa T."/>
            <person name="Bhattacharyya M."/>
            <person name="Sandhu D."/>
            <person name="Valliyodan B."/>
            <person name="Lindquist E."/>
            <person name="Peto M."/>
            <person name="Grant D."/>
            <person name="Shu S."/>
            <person name="Goodstein D."/>
            <person name="Barry K."/>
            <person name="Futrell-Griggs M."/>
            <person name="Abernathy B."/>
            <person name="Du J."/>
            <person name="Tian Z."/>
            <person name="Zhu L."/>
            <person name="Gill N."/>
            <person name="Joshi T."/>
            <person name="Libault M."/>
            <person name="Sethuraman A."/>
            <person name="Zhang X."/>
            <person name="Shinozaki K."/>
            <person name="Nguyen H."/>
            <person name="Wing R."/>
            <person name="Cregan P."/>
            <person name="Specht J."/>
            <person name="Grimwood J."/>
            <person name="Rokhsar D."/>
            <person name="Stacey G."/>
            <person name="Shoemaker R."/>
            <person name="Jackson S."/>
        </authorList>
    </citation>
    <scope>NUCLEOTIDE SEQUENCE</scope>
    <source>
        <tissue evidence="1">Callus</tissue>
    </source>
</reference>
<evidence type="ECO:0000313" key="2">
    <source>
        <dbReference type="EnsemblPlants" id="KRH61446"/>
    </source>
</evidence>
<dbReference type="Proteomes" id="UP000008827">
    <property type="component" value="Chromosome 4"/>
</dbReference>
<organism evidence="1">
    <name type="scientific">Glycine max</name>
    <name type="common">Soybean</name>
    <name type="synonym">Glycine hispida</name>
    <dbReference type="NCBI Taxonomy" id="3847"/>
    <lineage>
        <taxon>Eukaryota</taxon>
        <taxon>Viridiplantae</taxon>
        <taxon>Streptophyta</taxon>
        <taxon>Embryophyta</taxon>
        <taxon>Tracheophyta</taxon>
        <taxon>Spermatophyta</taxon>
        <taxon>Magnoliopsida</taxon>
        <taxon>eudicotyledons</taxon>
        <taxon>Gunneridae</taxon>
        <taxon>Pentapetalae</taxon>
        <taxon>rosids</taxon>
        <taxon>fabids</taxon>
        <taxon>Fabales</taxon>
        <taxon>Fabaceae</taxon>
        <taxon>Papilionoideae</taxon>
        <taxon>50 kb inversion clade</taxon>
        <taxon>NPAAA clade</taxon>
        <taxon>indigoferoid/millettioid clade</taxon>
        <taxon>Phaseoleae</taxon>
        <taxon>Glycine</taxon>
        <taxon>Glycine subgen. Soja</taxon>
    </lineage>
</organism>
<dbReference type="HOGENOM" id="CLU_3036249_0_0_1"/>
<dbReference type="Gramene" id="KRH61446">
    <property type="protein sequence ID" value="KRH61446"/>
    <property type="gene ID" value="GLYMA_04G047600"/>
</dbReference>